<evidence type="ECO:0000256" key="1">
    <source>
        <dbReference type="SAM" id="Coils"/>
    </source>
</evidence>
<gene>
    <name evidence="3" type="ORF">D9X91_02955</name>
</gene>
<organism evidence="3 4">
    <name type="scientific">Falsibacillus albus</name>
    <dbReference type="NCBI Taxonomy" id="2478915"/>
    <lineage>
        <taxon>Bacteria</taxon>
        <taxon>Bacillati</taxon>
        <taxon>Bacillota</taxon>
        <taxon>Bacilli</taxon>
        <taxon>Bacillales</taxon>
        <taxon>Bacillaceae</taxon>
        <taxon>Falsibacillus</taxon>
    </lineage>
</organism>
<dbReference type="Proteomes" id="UP000276770">
    <property type="component" value="Unassembled WGS sequence"/>
</dbReference>
<dbReference type="AlphaFoldDB" id="A0A3L7K4C4"/>
<feature type="coiled-coil region" evidence="1">
    <location>
        <begin position="5"/>
        <end position="32"/>
    </location>
</feature>
<feature type="compositionally biased region" description="Low complexity" evidence="2">
    <location>
        <begin position="203"/>
        <end position="263"/>
    </location>
</feature>
<dbReference type="RefSeq" id="WP_121679079.1">
    <property type="nucleotide sequence ID" value="NZ_RCVZ01000002.1"/>
</dbReference>
<reference evidence="3 4" key="1">
    <citation type="submission" date="2018-10" db="EMBL/GenBank/DDBJ databases">
        <title>Falsibacillus sp. genome draft.</title>
        <authorList>
            <person name="Shi S."/>
        </authorList>
    </citation>
    <scope>NUCLEOTIDE SEQUENCE [LARGE SCALE GENOMIC DNA]</scope>
    <source>
        <strain evidence="3 4">GY 10110</strain>
    </source>
</reference>
<comment type="caution">
    <text evidence="3">The sequence shown here is derived from an EMBL/GenBank/DDBJ whole genome shotgun (WGS) entry which is preliminary data.</text>
</comment>
<evidence type="ECO:0000313" key="3">
    <source>
        <dbReference type="EMBL" id="RLQ97129.1"/>
    </source>
</evidence>
<feature type="compositionally biased region" description="Polar residues" evidence="2">
    <location>
        <begin position="181"/>
        <end position="202"/>
    </location>
</feature>
<protein>
    <submittedName>
        <fullName evidence="3">Uncharacterized protein</fullName>
    </submittedName>
</protein>
<feature type="compositionally biased region" description="Polar residues" evidence="2">
    <location>
        <begin position="284"/>
        <end position="293"/>
    </location>
</feature>
<proteinExistence type="predicted"/>
<dbReference type="EMBL" id="RCVZ01000002">
    <property type="protein sequence ID" value="RLQ97129.1"/>
    <property type="molecule type" value="Genomic_DNA"/>
</dbReference>
<evidence type="ECO:0000256" key="2">
    <source>
        <dbReference type="SAM" id="MobiDB-lite"/>
    </source>
</evidence>
<feature type="region of interest" description="Disordered" evidence="2">
    <location>
        <begin position="179"/>
        <end position="302"/>
    </location>
</feature>
<accession>A0A3L7K4C4</accession>
<dbReference type="OrthoDB" id="290076at186817"/>
<feature type="coiled-coil region" evidence="1">
    <location>
        <begin position="70"/>
        <end position="111"/>
    </location>
</feature>
<keyword evidence="1" id="KW-0175">Coiled coil</keyword>
<sequence>MEQGNEQLSAEYKNLYEELKKYKKLVQHYKENDLTDDYMKLKKTNRHLTSQVSLKEERLNKMSFDNERLFHELNQNNQQFEKEIEAVSQEVNELKGMVDRIQQQLSVMTNKIQVLAHSVEANKSQPAADPMKNLIESNNAILGDIQKALKILLEQNVQAEEQHHHQEINEYVEKAPVQYEQPKSPQSYQQSASEQYDNRNQNQTSYQQPSPPQYASQSQSSYPPQTQQPKKKFPYTQNAQPQQQYPNYSSSQPIPQYYEPSQQARPSSFSFRDIQRAESIYAPKSNNKQSHGNQHMLKKKNK</sequence>
<name>A0A3L7K4C4_9BACI</name>
<evidence type="ECO:0000313" key="4">
    <source>
        <dbReference type="Proteomes" id="UP000276770"/>
    </source>
</evidence>
<keyword evidence="4" id="KW-1185">Reference proteome</keyword>